<feature type="compositionally biased region" description="Low complexity" evidence="8">
    <location>
        <begin position="669"/>
        <end position="687"/>
    </location>
</feature>
<feature type="compositionally biased region" description="Polar residues" evidence="8">
    <location>
        <begin position="783"/>
        <end position="793"/>
    </location>
</feature>
<feature type="region of interest" description="Disordered" evidence="8">
    <location>
        <begin position="636"/>
        <end position="703"/>
    </location>
</feature>
<dbReference type="InterPro" id="IPR002219">
    <property type="entry name" value="PKC_DAG/PE"/>
</dbReference>
<feature type="compositionally biased region" description="Low complexity" evidence="8">
    <location>
        <begin position="1420"/>
        <end position="1429"/>
    </location>
</feature>
<dbReference type="OrthoDB" id="8693905at2759"/>
<dbReference type="CDD" id="cd00029">
    <property type="entry name" value="C1"/>
    <property type="match status" value="1"/>
</dbReference>
<feature type="compositionally biased region" description="Polar residues" evidence="8">
    <location>
        <begin position="949"/>
        <end position="969"/>
    </location>
</feature>
<feature type="compositionally biased region" description="Low complexity" evidence="8">
    <location>
        <begin position="1168"/>
        <end position="1180"/>
    </location>
</feature>
<keyword evidence="1" id="KW-0808">Transferase</keyword>
<dbReference type="PROSITE" id="PS50011">
    <property type="entry name" value="PROTEIN_KINASE_DOM"/>
    <property type="match status" value="1"/>
</dbReference>
<dbReference type="InterPro" id="IPR008271">
    <property type="entry name" value="Ser/Thr_kinase_AS"/>
</dbReference>
<dbReference type="InterPro" id="IPR017441">
    <property type="entry name" value="Protein_kinase_ATP_BS"/>
</dbReference>
<keyword evidence="3 7" id="KW-0547">Nucleotide-binding</keyword>
<keyword evidence="4" id="KW-0418">Kinase</keyword>
<dbReference type="InterPro" id="IPR011009">
    <property type="entry name" value="Kinase-like_dom_sf"/>
</dbReference>
<feature type="region of interest" description="Disordered" evidence="8">
    <location>
        <begin position="207"/>
        <end position="237"/>
    </location>
</feature>
<keyword evidence="6 7" id="KW-0067">ATP-binding</keyword>
<dbReference type="Pfam" id="PF00130">
    <property type="entry name" value="C1_1"/>
    <property type="match status" value="1"/>
</dbReference>
<name>A0A9P6REE1_9FUNG</name>
<feature type="compositionally biased region" description="Polar residues" evidence="8">
    <location>
        <begin position="1233"/>
        <end position="1260"/>
    </location>
</feature>
<keyword evidence="5" id="KW-0862">Zinc</keyword>
<feature type="domain" description="Calponin-homology (CH)" evidence="10">
    <location>
        <begin position="1"/>
        <end position="48"/>
    </location>
</feature>
<reference evidence="12" key="1">
    <citation type="journal article" date="2020" name="Fungal Divers.">
        <title>Resolving the Mortierellaceae phylogeny through synthesis of multi-gene phylogenetics and phylogenomics.</title>
        <authorList>
            <person name="Vandepol N."/>
            <person name="Liber J."/>
            <person name="Desiro A."/>
            <person name="Na H."/>
            <person name="Kennedy M."/>
            <person name="Barry K."/>
            <person name="Grigoriev I.V."/>
            <person name="Miller A.N."/>
            <person name="O'Donnell K."/>
            <person name="Stajich J.E."/>
            <person name="Bonito G."/>
        </authorList>
    </citation>
    <scope>NUCLEOTIDE SEQUENCE</scope>
    <source>
        <strain evidence="12">NVP60</strain>
    </source>
</reference>
<dbReference type="GO" id="GO:0005737">
    <property type="term" value="C:cytoplasm"/>
    <property type="evidence" value="ECO:0007669"/>
    <property type="project" value="TreeGrafter"/>
</dbReference>
<protein>
    <recommendedName>
        <fullName evidence="14">Pkinase-domain-containing protein</fullName>
    </recommendedName>
</protein>
<dbReference type="GO" id="GO:0005524">
    <property type="term" value="F:ATP binding"/>
    <property type="evidence" value="ECO:0007669"/>
    <property type="project" value="UniProtKB-UniRule"/>
</dbReference>
<feature type="compositionally biased region" description="Polar residues" evidence="8">
    <location>
        <begin position="880"/>
        <end position="890"/>
    </location>
</feature>
<dbReference type="Pfam" id="PF00069">
    <property type="entry name" value="Pkinase"/>
    <property type="match status" value="1"/>
</dbReference>
<evidence type="ECO:0000259" key="11">
    <source>
        <dbReference type="PROSITE" id="PS50081"/>
    </source>
</evidence>
<dbReference type="PANTHER" id="PTHR48016:SF4">
    <property type="entry name" value="PROTEIN KINASE DOMAIN-CONTAINING PROTEIN"/>
    <property type="match status" value="1"/>
</dbReference>
<dbReference type="Gene3D" id="1.10.510.10">
    <property type="entry name" value="Transferase(Phosphotransferase) domain 1"/>
    <property type="match status" value="2"/>
</dbReference>
<accession>A0A9P6REE1</accession>
<dbReference type="SUPFAM" id="SSF57889">
    <property type="entry name" value="Cysteine-rich domain"/>
    <property type="match status" value="1"/>
</dbReference>
<organism evidence="12 13">
    <name type="scientific">Linnemannia gamsii</name>
    <dbReference type="NCBI Taxonomy" id="64522"/>
    <lineage>
        <taxon>Eukaryota</taxon>
        <taxon>Fungi</taxon>
        <taxon>Fungi incertae sedis</taxon>
        <taxon>Mucoromycota</taxon>
        <taxon>Mortierellomycotina</taxon>
        <taxon>Mortierellomycetes</taxon>
        <taxon>Mortierellales</taxon>
        <taxon>Mortierellaceae</taxon>
        <taxon>Linnemannia</taxon>
    </lineage>
</organism>
<keyword evidence="2" id="KW-0479">Metal-binding</keyword>
<proteinExistence type="predicted"/>
<evidence type="ECO:0008006" key="14">
    <source>
        <dbReference type="Google" id="ProtNLM"/>
    </source>
</evidence>
<feature type="region of interest" description="Disordered" evidence="8">
    <location>
        <begin position="307"/>
        <end position="343"/>
    </location>
</feature>
<feature type="compositionally biased region" description="Polar residues" evidence="8">
    <location>
        <begin position="856"/>
        <end position="867"/>
    </location>
</feature>
<evidence type="ECO:0000256" key="8">
    <source>
        <dbReference type="SAM" id="MobiDB-lite"/>
    </source>
</evidence>
<evidence type="ECO:0000256" key="7">
    <source>
        <dbReference type="PROSITE-ProRule" id="PRU10141"/>
    </source>
</evidence>
<feature type="region of interest" description="Disordered" evidence="8">
    <location>
        <begin position="1230"/>
        <end position="1320"/>
    </location>
</feature>
<feature type="domain" description="Phorbol-ester/DAG-type" evidence="11">
    <location>
        <begin position="703"/>
        <end position="750"/>
    </location>
</feature>
<feature type="compositionally biased region" description="Low complexity" evidence="8">
    <location>
        <begin position="1298"/>
        <end position="1316"/>
    </location>
</feature>
<evidence type="ECO:0000256" key="1">
    <source>
        <dbReference type="ARBA" id="ARBA00022679"/>
    </source>
</evidence>
<feature type="compositionally biased region" description="Low complexity" evidence="8">
    <location>
        <begin position="1189"/>
        <end position="1215"/>
    </location>
</feature>
<feature type="binding site" evidence="7">
    <location>
        <position position="392"/>
    </location>
    <ligand>
        <name>ATP</name>
        <dbReference type="ChEBI" id="CHEBI:30616"/>
    </ligand>
</feature>
<feature type="region of interest" description="Disordered" evidence="8">
    <location>
        <begin position="769"/>
        <end position="1215"/>
    </location>
</feature>
<feature type="compositionally biased region" description="Acidic residues" evidence="8">
    <location>
        <begin position="1075"/>
        <end position="1087"/>
    </location>
</feature>
<evidence type="ECO:0000256" key="2">
    <source>
        <dbReference type="ARBA" id="ARBA00022723"/>
    </source>
</evidence>
<dbReference type="InterPro" id="IPR046349">
    <property type="entry name" value="C1-like_sf"/>
</dbReference>
<evidence type="ECO:0000259" key="9">
    <source>
        <dbReference type="PROSITE" id="PS50011"/>
    </source>
</evidence>
<feature type="compositionally biased region" description="Low complexity" evidence="8">
    <location>
        <begin position="1058"/>
        <end position="1068"/>
    </location>
</feature>
<dbReference type="PROSITE" id="PS50021">
    <property type="entry name" value="CH"/>
    <property type="match status" value="1"/>
</dbReference>
<dbReference type="PROSITE" id="PS00479">
    <property type="entry name" value="ZF_DAG_PE_1"/>
    <property type="match status" value="1"/>
</dbReference>
<evidence type="ECO:0000313" key="13">
    <source>
        <dbReference type="Proteomes" id="UP000823405"/>
    </source>
</evidence>
<evidence type="ECO:0000256" key="3">
    <source>
        <dbReference type="ARBA" id="ARBA00022741"/>
    </source>
</evidence>
<dbReference type="Gene3D" id="3.30.60.20">
    <property type="match status" value="1"/>
</dbReference>
<dbReference type="CDD" id="cd06627">
    <property type="entry name" value="STKc_Cdc7_like"/>
    <property type="match status" value="1"/>
</dbReference>
<dbReference type="GO" id="GO:0004709">
    <property type="term" value="F:MAP kinase kinase kinase activity"/>
    <property type="evidence" value="ECO:0007669"/>
    <property type="project" value="TreeGrafter"/>
</dbReference>
<feature type="compositionally biased region" description="Low complexity" evidence="8">
    <location>
        <begin position="868"/>
        <end position="879"/>
    </location>
</feature>
<dbReference type="EMBL" id="JAAAIN010000226">
    <property type="protein sequence ID" value="KAG0317766.1"/>
    <property type="molecule type" value="Genomic_DNA"/>
</dbReference>
<dbReference type="PROSITE" id="PS50081">
    <property type="entry name" value="ZF_DAG_PE_2"/>
    <property type="match status" value="1"/>
</dbReference>
<feature type="region of interest" description="Disordered" evidence="8">
    <location>
        <begin position="1374"/>
        <end position="1439"/>
    </location>
</feature>
<dbReference type="InterPro" id="IPR050538">
    <property type="entry name" value="MAP_kinase_kinase_kinase"/>
</dbReference>
<evidence type="ECO:0000256" key="5">
    <source>
        <dbReference type="ARBA" id="ARBA00022833"/>
    </source>
</evidence>
<dbReference type="InterPro" id="IPR001715">
    <property type="entry name" value="CH_dom"/>
</dbReference>
<dbReference type="PROSITE" id="PS00108">
    <property type="entry name" value="PROTEIN_KINASE_ST"/>
    <property type="match status" value="1"/>
</dbReference>
<dbReference type="PROSITE" id="PS00107">
    <property type="entry name" value="PROTEIN_KINASE_ATP"/>
    <property type="match status" value="1"/>
</dbReference>
<feature type="compositionally biased region" description="Low complexity" evidence="8">
    <location>
        <begin position="1133"/>
        <end position="1160"/>
    </location>
</feature>
<dbReference type="InterPro" id="IPR036872">
    <property type="entry name" value="CH_dom_sf"/>
</dbReference>
<feature type="domain" description="Protein kinase" evidence="9">
    <location>
        <begin position="363"/>
        <end position="593"/>
    </location>
</feature>
<evidence type="ECO:0000256" key="4">
    <source>
        <dbReference type="ARBA" id="ARBA00022777"/>
    </source>
</evidence>
<evidence type="ECO:0000313" key="12">
    <source>
        <dbReference type="EMBL" id="KAG0317766.1"/>
    </source>
</evidence>
<dbReference type="SUPFAM" id="SSF47576">
    <property type="entry name" value="Calponin-homology domain, CH-domain"/>
    <property type="match status" value="1"/>
</dbReference>
<feature type="region of interest" description="Disordered" evidence="8">
    <location>
        <begin position="140"/>
        <end position="169"/>
    </location>
</feature>
<keyword evidence="13" id="KW-1185">Reference proteome</keyword>
<evidence type="ECO:0000256" key="6">
    <source>
        <dbReference type="ARBA" id="ARBA00022840"/>
    </source>
</evidence>
<evidence type="ECO:0000259" key="10">
    <source>
        <dbReference type="PROSITE" id="PS50021"/>
    </source>
</evidence>
<comment type="caution">
    <text evidence="12">The sequence shown here is derived from an EMBL/GenBank/DDBJ whole genome shotgun (WGS) entry which is preliminary data.</text>
</comment>
<feature type="compositionally biased region" description="Low complexity" evidence="8">
    <location>
        <begin position="638"/>
        <end position="656"/>
    </location>
</feature>
<sequence length="1494" mass="160593">MENISNFLNAARQLGVQSSDLFQTVDLYEGKDMTQVVSTILTLERVVGGVARMIVKDKRPGPSPIVSAGSTPANILKVGGKAGTPVLSRVRSKTAHTPSTAGTTASIRPSTSSYYAAQVRKLEEESIRFANGYDILESNLLKTRDRHQSTPSPRRGTPPSVREKVSRHPSLNDIVAGVEDMSFGSDDLNQNELDAETRREQRDLVFGRTTPSPFDPPPASLPKSASGSLLTAEGRSSALDMARRKKKSISLDPQAANAVMGVTGFREGYGSPGSPGILAQSASYSAISTLTGPGQVISLSFAKHHGRTSSEKTLDGNHLSTVGTPATSRSTTPVQGLRKSTNSVEPLREKLELWESDLLVATFQLGNCIGRGQFGSVYKALNLVTGQMVAVKRIKIDGLKDTEMDILMQEVDLLKSLTHPSIVKYEGFIRSSGYLNIILEFVENGSLLTTLKSFGTFPEKLVVAYVVKILEGLVYLHGKEVVHCDLKAANILTTKNGNVKLSDFVAPEVIELKGASPASDIWSLGCTVIEMLTGQPPYAELLPLTTLFRIVEDERPPLPSNLSMDLLDFLCQCFQKDPSLRPSAGALGRHIWIKRNFTSRELKPMDSLPYMKRKSMEPKEKLLITAALEGGASAKRASTPLGLSSGAPPPAASATAMNGHGRNVRRGSVDSASGYYSSSTVPAPTSPADRHPEFQKGGKAPSQHTFVKSSFAKPVECRLCHDYVKKQAVICQDCSMVFHRKCQFYVGDTCFPGPHLSYFQSPSPAQSVPNLKLLSNGKAPGSSRPNSRASQITLEDRSRSVTPSQAAPTPPPGFFSKRDSAVERADQRRMLSSPPPPPLSSGSAYRAKSPDGYPQSIDTSMQGQGQNSSQVPRPSSRQSDNSPTSPTLSGLRNLISRPRRFSFGKKSSVAPTAVPGMQLSSAEHPLPTPPTSYTSSPSNMALNGGARSQAGTLDSNNSSHFNGFPSNSQHRQRAQPPVTPPKSLPVPIAMAGGKSGSAGRAYRGREYLPGGPFDPMDEEVHSGMNNFGRGHQRPSSITLFSTSAPPVRSEYQVNIGNRSGRSSAASSKYSREGCDTDDDDDDDEADQDDHGEIGEMNEEDLEALLIPSVVRTPRSSIDAGKPVAGAAYNRVRSPSISQTLSQQQQDTSRPPSSISFSPSSFTGRATTPQQHQQQQQPLHYHPGRSQINNGYSSGSSSAALTSSYSSHSNNSSSASSLGSVAALIEEEERQLKEFQQSQRHFNSSNGQHQQHQRISNNHNNKMLDVPSGYHLGGTQSSQSHHVGIRTMLGRFSNSSRDTTPNTTITNNNNHSNNNSNGLLGSSYQEKRESLQHLPVPTTNKSPSAYAASSRYPIHALNESQQQQNQQSQHYVPIGDHFRSTYGGGIPRKPSDSKMNSTAGGLGGGVGGYLNDHHDRNNMVNTSNSNSSNTHQYPIGRRRSGSVVVGDVDESLRSSSAASAAAAAAASEAAASALKRGGKVIRRSMGATLENDRWD</sequence>
<dbReference type="PANTHER" id="PTHR48016">
    <property type="entry name" value="MAP KINASE KINASE KINASE SSK2-RELATED-RELATED"/>
    <property type="match status" value="1"/>
</dbReference>
<dbReference type="Gene3D" id="1.10.418.10">
    <property type="entry name" value="Calponin-like domain"/>
    <property type="match status" value="1"/>
</dbReference>
<dbReference type="InterPro" id="IPR000719">
    <property type="entry name" value="Prot_kinase_dom"/>
</dbReference>
<dbReference type="SMART" id="SM00109">
    <property type="entry name" value="C1"/>
    <property type="match status" value="1"/>
</dbReference>
<gene>
    <name evidence="12" type="ORF">BGZ97_004888</name>
</gene>
<dbReference type="Proteomes" id="UP000823405">
    <property type="component" value="Unassembled WGS sequence"/>
</dbReference>
<feature type="compositionally biased region" description="Polar residues" evidence="8">
    <location>
        <begin position="318"/>
        <end position="343"/>
    </location>
</feature>
<feature type="compositionally biased region" description="Basic and acidic residues" evidence="8">
    <location>
        <begin position="816"/>
        <end position="829"/>
    </location>
</feature>
<feature type="compositionally biased region" description="Low complexity" evidence="8">
    <location>
        <begin position="149"/>
        <end position="160"/>
    </location>
</feature>
<feature type="compositionally biased region" description="Polar residues" evidence="8">
    <location>
        <begin position="1033"/>
        <end position="1044"/>
    </location>
</feature>
<dbReference type="GO" id="GO:0046872">
    <property type="term" value="F:metal ion binding"/>
    <property type="evidence" value="ECO:0007669"/>
    <property type="project" value="UniProtKB-KW"/>
</dbReference>
<dbReference type="SMART" id="SM00220">
    <property type="entry name" value="S_TKc"/>
    <property type="match status" value="1"/>
</dbReference>
<dbReference type="SUPFAM" id="SSF56112">
    <property type="entry name" value="Protein kinase-like (PK-like)"/>
    <property type="match status" value="1"/>
</dbReference>